<dbReference type="InterPro" id="IPR032175">
    <property type="entry name" value="DUF5008"/>
</dbReference>
<dbReference type="Pfam" id="PF17164">
    <property type="entry name" value="DUF5122"/>
    <property type="match status" value="3"/>
</dbReference>
<evidence type="ECO:0000313" key="4">
    <source>
        <dbReference type="Proteomes" id="UP001500101"/>
    </source>
</evidence>
<dbReference type="Proteomes" id="UP001500101">
    <property type="component" value="Unassembled WGS sequence"/>
</dbReference>
<dbReference type="PROSITE" id="PS51257">
    <property type="entry name" value="PROKAR_LIPOPROTEIN"/>
    <property type="match status" value="1"/>
</dbReference>
<feature type="signal peptide" evidence="1">
    <location>
        <begin position="1"/>
        <end position="25"/>
    </location>
</feature>
<gene>
    <name evidence="3" type="ORF">GCM10022216_18580</name>
</gene>
<dbReference type="InterPro" id="IPR011047">
    <property type="entry name" value="Quinoprotein_ADH-like_sf"/>
</dbReference>
<feature type="chain" id="PRO_5047084013" evidence="1">
    <location>
        <begin position="26"/>
        <end position="567"/>
    </location>
</feature>
<keyword evidence="4" id="KW-1185">Reference proteome</keyword>
<name>A0ABP7YQY2_9SPHI</name>
<evidence type="ECO:0000259" key="2">
    <source>
        <dbReference type="Pfam" id="PF16400"/>
    </source>
</evidence>
<sequence>MLTLKNYKLNLFSAAILLFSCTFFACTRKTELAEDPYAGGKQVLDINFVTKSTELGTINAGSQVSLKVKGLMKYKDNFKLFVNEIEAEVLNFTDSTIAFQVPLTASTGSVWITAMDQTFFGPILTVGGKVSVDRSFKVVNGAGRLNGGGASTVFDIEQLPSGRFWVTGAFNNFELKATEEKPNAGIAQTDADGAYITNNIDFGKGVVGGAGIIYSISRITTGPYNGKFIIGGSFTAFNSTKPNKQIINNVTRLNVDGKLDTMKTSDRDIAGNSLVPIVNPKPEETWKNNDTVPAFNAGVDGMVRKVFTFGEKVYILGNFQNFKRIYYPNSTYDDKVYDYTRMRQMVRVNADGSLDSTFHYLKNINQSGIAGDGAIIDATMQADGKLILVGNFQNYNGVSAKRIVRLNLDGSVDQSFQTGTGADGDISSIRFNSTTNKFVVTGNFTKFNGKSVSGVCLLNANGSVVDSFNTQAITGGGVTWAGQLNNGKIIVSGTFNKYGDYLRQGFMILEDDGTLKPEYNNTGGFQGRIYDMVETSVANGTKVILVGDIVRFNGTLPKNLLRITIAN</sequence>
<evidence type="ECO:0000313" key="3">
    <source>
        <dbReference type="EMBL" id="GAA4139924.1"/>
    </source>
</evidence>
<evidence type="ECO:0000256" key="1">
    <source>
        <dbReference type="SAM" id="SignalP"/>
    </source>
</evidence>
<reference evidence="4" key="1">
    <citation type="journal article" date="2019" name="Int. J. Syst. Evol. Microbiol.">
        <title>The Global Catalogue of Microorganisms (GCM) 10K type strain sequencing project: providing services to taxonomists for standard genome sequencing and annotation.</title>
        <authorList>
            <consortium name="The Broad Institute Genomics Platform"/>
            <consortium name="The Broad Institute Genome Sequencing Center for Infectious Disease"/>
            <person name="Wu L."/>
            <person name="Ma J."/>
        </authorList>
    </citation>
    <scope>NUCLEOTIDE SEQUENCE [LARGE SCALE GENOMIC DNA]</scope>
    <source>
        <strain evidence="4">JCM 16704</strain>
    </source>
</reference>
<dbReference type="EMBL" id="BAAAZI010000007">
    <property type="protein sequence ID" value="GAA4139924.1"/>
    <property type="molecule type" value="Genomic_DNA"/>
</dbReference>
<protein>
    <submittedName>
        <fullName evidence="3">DUF5124 domain-containing protein</fullName>
    </submittedName>
</protein>
<comment type="caution">
    <text evidence="3">The sequence shown here is derived from an EMBL/GenBank/DDBJ whole genome shotgun (WGS) entry which is preliminary data.</text>
</comment>
<dbReference type="SUPFAM" id="SSF50998">
    <property type="entry name" value="Quinoprotein alcohol dehydrogenase-like"/>
    <property type="match status" value="1"/>
</dbReference>
<dbReference type="InterPro" id="IPR013431">
    <property type="entry name" value="Delta_60_rpt"/>
</dbReference>
<dbReference type="RefSeq" id="WP_344674424.1">
    <property type="nucleotide sequence ID" value="NZ_BAAAZI010000007.1"/>
</dbReference>
<accession>A0ABP7YQY2</accession>
<dbReference type="Gene3D" id="2.80.10.50">
    <property type="match status" value="2"/>
</dbReference>
<keyword evidence="1" id="KW-0732">Signal</keyword>
<feature type="domain" description="DUF5008" evidence="2">
    <location>
        <begin position="30"/>
        <end position="122"/>
    </location>
</feature>
<dbReference type="Pfam" id="PF16400">
    <property type="entry name" value="DUF5008"/>
    <property type="match status" value="1"/>
</dbReference>
<proteinExistence type="predicted"/>
<organism evidence="3 4">
    <name type="scientific">Sphingobacterium kyonggiense</name>
    <dbReference type="NCBI Taxonomy" id="714075"/>
    <lineage>
        <taxon>Bacteria</taxon>
        <taxon>Pseudomonadati</taxon>
        <taxon>Bacteroidota</taxon>
        <taxon>Sphingobacteriia</taxon>
        <taxon>Sphingobacteriales</taxon>
        <taxon>Sphingobacteriaceae</taxon>
        <taxon>Sphingobacterium</taxon>
    </lineage>
</organism>